<dbReference type="Proteomes" id="UP001141552">
    <property type="component" value="Unassembled WGS sequence"/>
</dbReference>
<comment type="caution">
    <text evidence="2">The sequence shown here is derived from an EMBL/GenBank/DDBJ whole genome shotgun (WGS) entry which is preliminary data.</text>
</comment>
<organism evidence="2 3">
    <name type="scientific">Turnera subulata</name>
    <dbReference type="NCBI Taxonomy" id="218843"/>
    <lineage>
        <taxon>Eukaryota</taxon>
        <taxon>Viridiplantae</taxon>
        <taxon>Streptophyta</taxon>
        <taxon>Embryophyta</taxon>
        <taxon>Tracheophyta</taxon>
        <taxon>Spermatophyta</taxon>
        <taxon>Magnoliopsida</taxon>
        <taxon>eudicotyledons</taxon>
        <taxon>Gunneridae</taxon>
        <taxon>Pentapetalae</taxon>
        <taxon>rosids</taxon>
        <taxon>fabids</taxon>
        <taxon>Malpighiales</taxon>
        <taxon>Passifloraceae</taxon>
        <taxon>Turnera</taxon>
    </lineage>
</organism>
<dbReference type="Gene3D" id="3.80.10.10">
    <property type="entry name" value="Ribonuclease Inhibitor"/>
    <property type="match status" value="1"/>
</dbReference>
<dbReference type="InterPro" id="IPR036047">
    <property type="entry name" value="F-box-like_dom_sf"/>
</dbReference>
<dbReference type="Pfam" id="PF00646">
    <property type="entry name" value="F-box"/>
    <property type="match status" value="1"/>
</dbReference>
<proteinExistence type="predicted"/>
<protein>
    <recommendedName>
        <fullName evidence="1">F-box domain-containing protein</fullName>
    </recommendedName>
</protein>
<reference evidence="2" key="1">
    <citation type="submission" date="2022-02" db="EMBL/GenBank/DDBJ databases">
        <authorList>
            <person name="Henning P.M."/>
            <person name="McCubbin A.G."/>
            <person name="Shore J.S."/>
        </authorList>
    </citation>
    <scope>NUCLEOTIDE SEQUENCE</scope>
    <source>
        <strain evidence="2">F60SS</strain>
        <tissue evidence="2">Leaves</tissue>
    </source>
</reference>
<accession>A0A9Q0GFV4</accession>
<dbReference type="SUPFAM" id="SSF52047">
    <property type="entry name" value="RNI-like"/>
    <property type="match status" value="1"/>
</dbReference>
<evidence type="ECO:0000259" key="1">
    <source>
        <dbReference type="PROSITE" id="PS50181"/>
    </source>
</evidence>
<dbReference type="PROSITE" id="PS50181">
    <property type="entry name" value="FBOX"/>
    <property type="match status" value="1"/>
</dbReference>
<name>A0A9Q0GFV4_9ROSI</name>
<dbReference type="SMART" id="SM00256">
    <property type="entry name" value="FBOX"/>
    <property type="match status" value="1"/>
</dbReference>
<dbReference type="OrthoDB" id="612216at2759"/>
<dbReference type="InterPro" id="IPR001810">
    <property type="entry name" value="F-box_dom"/>
</dbReference>
<dbReference type="PANTHER" id="PTHR34223:SF51">
    <property type="entry name" value="OS06G0556300 PROTEIN"/>
    <property type="match status" value="1"/>
</dbReference>
<dbReference type="Gene3D" id="1.20.1280.50">
    <property type="match status" value="1"/>
</dbReference>
<reference evidence="2" key="2">
    <citation type="journal article" date="2023" name="Plants (Basel)">
        <title>Annotation of the Turnera subulata (Passifloraceae) Draft Genome Reveals the S-Locus Evolved after the Divergence of Turneroideae from Passifloroideae in a Stepwise Manner.</title>
        <authorList>
            <person name="Henning P.M."/>
            <person name="Roalson E.H."/>
            <person name="Mir W."/>
            <person name="McCubbin A.G."/>
            <person name="Shore J.S."/>
        </authorList>
    </citation>
    <scope>NUCLEOTIDE SEQUENCE</scope>
    <source>
        <strain evidence="2">F60SS</strain>
    </source>
</reference>
<dbReference type="PANTHER" id="PTHR34223">
    <property type="entry name" value="OS11G0201299 PROTEIN"/>
    <property type="match status" value="1"/>
</dbReference>
<evidence type="ECO:0000313" key="3">
    <source>
        <dbReference type="Proteomes" id="UP001141552"/>
    </source>
</evidence>
<dbReference type="EMBL" id="JAKUCV010001116">
    <property type="protein sequence ID" value="KAJ4847626.1"/>
    <property type="molecule type" value="Genomic_DNA"/>
</dbReference>
<dbReference type="InterPro" id="IPR032675">
    <property type="entry name" value="LRR_dom_sf"/>
</dbReference>
<evidence type="ECO:0000313" key="2">
    <source>
        <dbReference type="EMBL" id="KAJ4847626.1"/>
    </source>
</evidence>
<gene>
    <name evidence="2" type="ORF">Tsubulata_002734</name>
</gene>
<dbReference type="InterPro" id="IPR053197">
    <property type="entry name" value="F-box_SCFL_complex_component"/>
</dbReference>
<keyword evidence="3" id="KW-1185">Reference proteome</keyword>
<sequence length="318" mass="36569">MQEKTNGASSFGDDGEDRINKLPEHIIHFIFSFLETIDVTGARAVSRRWRSLWSTIPYFNFDDCMHPQSSRFRDFVNWVLISRDASVSIQKLRLTKYYYLSDLKDDAEWFYSWVNVAARGGNLKELDLSIRLESLVALKLQMWMEVLELPATAGFQRTLKSLELETLTLTDEKATKSFISGCHRLEYLSLNGCVFRDFKVLQVYNPNLKSLTLHNYYEEDSAFGCSHIGLRESKVEVNCPNLVSFTFQGPSALEFSITNLLSLENAYFLWEAVSSEDDEDSVGSEGDDEYNKNTFYQVLCELQNAKVLGLFPYFVTVQ</sequence>
<dbReference type="AlphaFoldDB" id="A0A9Q0GFV4"/>
<feature type="domain" description="F-box" evidence="1">
    <location>
        <begin position="16"/>
        <end position="52"/>
    </location>
</feature>
<dbReference type="SUPFAM" id="SSF81383">
    <property type="entry name" value="F-box domain"/>
    <property type="match status" value="1"/>
</dbReference>